<keyword evidence="5" id="KW-0808">Transferase</keyword>
<dbReference type="EC" id="2.6.1.16" evidence="2"/>
<keyword evidence="6" id="KW-0677">Repeat</keyword>
<dbReference type="Pfam" id="PF13522">
    <property type="entry name" value="GATase_6"/>
    <property type="match status" value="1"/>
</dbReference>
<evidence type="ECO:0000259" key="8">
    <source>
        <dbReference type="PROSITE" id="PS51278"/>
    </source>
</evidence>
<evidence type="ECO:0000256" key="3">
    <source>
        <dbReference type="ARBA" id="ARBA00016090"/>
    </source>
</evidence>
<dbReference type="NCBIfam" id="TIGR01135">
    <property type="entry name" value="glmS"/>
    <property type="match status" value="1"/>
</dbReference>
<comment type="caution">
    <text evidence="10">The sequence shown here is derived from an EMBL/GenBank/DDBJ whole genome shotgun (WGS) entry which is preliminary data.</text>
</comment>
<dbReference type="GO" id="GO:0006047">
    <property type="term" value="P:UDP-N-acetylglucosamine metabolic process"/>
    <property type="evidence" value="ECO:0007669"/>
    <property type="project" value="TreeGrafter"/>
</dbReference>
<dbReference type="FunFam" id="3.60.20.10:FF:000006">
    <property type="entry name" value="Glutamine--fructose-6-phosphate aminotransferase [isomerizing]"/>
    <property type="match status" value="1"/>
</dbReference>
<keyword evidence="7" id="KW-0315">Glutamine amidotransferase</keyword>
<dbReference type="InterPro" id="IPR005855">
    <property type="entry name" value="GFAT"/>
</dbReference>
<dbReference type="PANTHER" id="PTHR10937:SF0">
    <property type="entry name" value="GLUTAMINE--FRUCTOSE-6-PHOSPHATE TRANSAMINASE (ISOMERIZING)"/>
    <property type="match status" value="1"/>
</dbReference>
<dbReference type="InterPro" id="IPR035466">
    <property type="entry name" value="GlmS/AgaS_SIS"/>
</dbReference>
<sequence length="493" mass="54430">MCGIIGFIGNEPAAPIVLQGLRKLEYRGYDSAGMASIKDGKLHLKKDAGKIEEVNQKHKLEQLPGNIAIGHTRWATHGGVSQKNAHPHVDCAKQIAVAHNGIVENYQELRQMLKAEGHIFTSETDTEVIPHLIEDYLKEGSTLEKAVLMATQRLKGSYAFVAISAQEPQKMVATRRDNSLVIGIGDKGSFATSDILSLPDHNIKVAFPEDDEIAILSSKAVAFLDARGRKIERKMATLNLPEQASNKGNYKYFMLKEIMEEPQAIRRAIMQDKGLFTRLAMDILRARQVIITACGTSRYAALVGRYLLSKIPKKFCDVVMASEFQYFSSSVDKNTLVIAVSQSGETADITEGVKRARANGARIISIVNRFNSLLSRMSDDAIYLNCGPEIAVAATKSLVSQLAIFYLLSFAMVNQFDKAANNLKNISQEVAKMLRLNGTELEELAERFKDTKDFYYIARGINFPIASEAALKLKEISYIHAEGLPGSCSSLCF</sequence>
<dbReference type="Gene3D" id="3.60.20.10">
    <property type="entry name" value="Glutamine Phosphoribosylpyrophosphate, subunit 1, domain 1"/>
    <property type="match status" value="1"/>
</dbReference>
<dbReference type="AlphaFoldDB" id="X1JIP5"/>
<dbReference type="CDD" id="cd00714">
    <property type="entry name" value="GFAT"/>
    <property type="match status" value="1"/>
</dbReference>
<dbReference type="InterPro" id="IPR029055">
    <property type="entry name" value="Ntn_hydrolases_N"/>
</dbReference>
<dbReference type="InterPro" id="IPR001347">
    <property type="entry name" value="SIS_dom"/>
</dbReference>
<evidence type="ECO:0000256" key="2">
    <source>
        <dbReference type="ARBA" id="ARBA00012916"/>
    </source>
</evidence>
<proteinExistence type="predicted"/>
<dbReference type="GO" id="GO:0006002">
    <property type="term" value="P:fructose 6-phosphate metabolic process"/>
    <property type="evidence" value="ECO:0007669"/>
    <property type="project" value="TreeGrafter"/>
</dbReference>
<feature type="domain" description="SIS" evidence="9">
    <location>
        <begin position="444"/>
        <end position="493"/>
    </location>
</feature>
<dbReference type="InterPro" id="IPR047084">
    <property type="entry name" value="GFAT_N"/>
</dbReference>
<dbReference type="EMBL" id="BARV01000134">
    <property type="protein sequence ID" value="GAH93937.1"/>
    <property type="molecule type" value="Genomic_DNA"/>
</dbReference>
<accession>X1JIP5</accession>
<dbReference type="NCBIfam" id="NF001484">
    <property type="entry name" value="PRK00331.1"/>
    <property type="match status" value="1"/>
</dbReference>
<dbReference type="CDD" id="cd05008">
    <property type="entry name" value="SIS_GlmS_GlmD_1"/>
    <property type="match status" value="1"/>
</dbReference>
<feature type="domain" description="Glutamine amidotransferase type-2" evidence="8">
    <location>
        <begin position="2"/>
        <end position="219"/>
    </location>
</feature>
<evidence type="ECO:0000256" key="7">
    <source>
        <dbReference type="ARBA" id="ARBA00022962"/>
    </source>
</evidence>
<comment type="catalytic activity">
    <reaction evidence="1">
        <text>D-fructose 6-phosphate + L-glutamine = D-glucosamine 6-phosphate + L-glutamate</text>
        <dbReference type="Rhea" id="RHEA:13237"/>
        <dbReference type="ChEBI" id="CHEBI:29985"/>
        <dbReference type="ChEBI" id="CHEBI:58359"/>
        <dbReference type="ChEBI" id="CHEBI:58725"/>
        <dbReference type="ChEBI" id="CHEBI:61527"/>
        <dbReference type="EC" id="2.6.1.16"/>
    </reaction>
</comment>
<dbReference type="PROSITE" id="PS51464">
    <property type="entry name" value="SIS"/>
    <property type="match status" value="2"/>
</dbReference>
<dbReference type="InterPro" id="IPR017932">
    <property type="entry name" value="GATase_2_dom"/>
</dbReference>
<dbReference type="SUPFAM" id="SSF53697">
    <property type="entry name" value="SIS domain"/>
    <property type="match status" value="1"/>
</dbReference>
<dbReference type="GO" id="GO:0006487">
    <property type="term" value="P:protein N-linked glycosylation"/>
    <property type="evidence" value="ECO:0007669"/>
    <property type="project" value="TreeGrafter"/>
</dbReference>
<protein>
    <recommendedName>
        <fullName evidence="3">Glutamine--fructose-6-phosphate aminotransferase [isomerizing]</fullName>
        <ecNumber evidence="2">2.6.1.16</ecNumber>
    </recommendedName>
</protein>
<evidence type="ECO:0000256" key="5">
    <source>
        <dbReference type="ARBA" id="ARBA00022679"/>
    </source>
</evidence>
<dbReference type="GO" id="GO:0097367">
    <property type="term" value="F:carbohydrate derivative binding"/>
    <property type="evidence" value="ECO:0007669"/>
    <property type="project" value="InterPro"/>
</dbReference>
<evidence type="ECO:0000256" key="1">
    <source>
        <dbReference type="ARBA" id="ARBA00001031"/>
    </source>
</evidence>
<dbReference type="Gene3D" id="3.40.50.10490">
    <property type="entry name" value="Glucose-6-phosphate isomerase like protein, domain 1"/>
    <property type="match status" value="2"/>
</dbReference>
<dbReference type="InterPro" id="IPR046348">
    <property type="entry name" value="SIS_dom_sf"/>
</dbReference>
<dbReference type="PROSITE" id="PS51278">
    <property type="entry name" value="GATASE_TYPE_2"/>
    <property type="match status" value="1"/>
</dbReference>
<dbReference type="PANTHER" id="PTHR10937">
    <property type="entry name" value="GLUCOSAMINE--FRUCTOSE-6-PHOSPHATE AMINOTRANSFERASE, ISOMERIZING"/>
    <property type="match status" value="1"/>
</dbReference>
<evidence type="ECO:0000259" key="9">
    <source>
        <dbReference type="PROSITE" id="PS51464"/>
    </source>
</evidence>
<dbReference type="SUPFAM" id="SSF56235">
    <property type="entry name" value="N-terminal nucleophile aminohydrolases (Ntn hydrolases)"/>
    <property type="match status" value="1"/>
</dbReference>
<evidence type="ECO:0000256" key="4">
    <source>
        <dbReference type="ARBA" id="ARBA00022576"/>
    </source>
</evidence>
<dbReference type="GO" id="GO:0004360">
    <property type="term" value="F:glutamine-fructose-6-phosphate transaminase (isomerizing) activity"/>
    <property type="evidence" value="ECO:0007669"/>
    <property type="project" value="UniProtKB-EC"/>
</dbReference>
<name>X1JIP5_9ZZZZ</name>
<keyword evidence="4" id="KW-0032">Aminotransferase</keyword>
<gene>
    <name evidence="10" type="ORF">S06H3_00681</name>
</gene>
<feature type="domain" description="SIS" evidence="9">
    <location>
        <begin position="279"/>
        <end position="418"/>
    </location>
</feature>
<dbReference type="Pfam" id="PF01380">
    <property type="entry name" value="SIS"/>
    <property type="match status" value="1"/>
</dbReference>
<reference evidence="10" key="1">
    <citation type="journal article" date="2014" name="Front. Microbiol.">
        <title>High frequency of phylogenetically diverse reductive dehalogenase-homologous genes in deep subseafloor sedimentary metagenomes.</title>
        <authorList>
            <person name="Kawai M."/>
            <person name="Futagami T."/>
            <person name="Toyoda A."/>
            <person name="Takaki Y."/>
            <person name="Nishi S."/>
            <person name="Hori S."/>
            <person name="Arai W."/>
            <person name="Tsubouchi T."/>
            <person name="Morono Y."/>
            <person name="Uchiyama I."/>
            <person name="Ito T."/>
            <person name="Fujiyama A."/>
            <person name="Inagaki F."/>
            <person name="Takami H."/>
        </authorList>
    </citation>
    <scope>NUCLEOTIDE SEQUENCE</scope>
    <source>
        <strain evidence="10">Expedition CK06-06</strain>
    </source>
</reference>
<organism evidence="10">
    <name type="scientific">marine sediment metagenome</name>
    <dbReference type="NCBI Taxonomy" id="412755"/>
    <lineage>
        <taxon>unclassified sequences</taxon>
        <taxon>metagenomes</taxon>
        <taxon>ecological metagenomes</taxon>
    </lineage>
</organism>
<evidence type="ECO:0000313" key="10">
    <source>
        <dbReference type="EMBL" id="GAH93937.1"/>
    </source>
</evidence>
<evidence type="ECO:0000256" key="6">
    <source>
        <dbReference type="ARBA" id="ARBA00022737"/>
    </source>
</evidence>